<dbReference type="Proteomes" id="UP000053372">
    <property type="component" value="Unassembled WGS sequence"/>
</dbReference>
<evidence type="ECO:0000259" key="4">
    <source>
        <dbReference type="PROSITE" id="PS01124"/>
    </source>
</evidence>
<dbReference type="OrthoDB" id="9799345at2"/>
<dbReference type="RefSeq" id="WP_058183465.1">
    <property type="nucleotide sequence ID" value="NZ_LMTZ01000054.1"/>
</dbReference>
<dbReference type="PROSITE" id="PS00041">
    <property type="entry name" value="HTH_ARAC_FAMILY_1"/>
    <property type="match status" value="1"/>
</dbReference>
<dbReference type="GO" id="GO:0043565">
    <property type="term" value="F:sequence-specific DNA binding"/>
    <property type="evidence" value="ECO:0007669"/>
    <property type="project" value="InterPro"/>
</dbReference>
<evidence type="ECO:0000256" key="2">
    <source>
        <dbReference type="ARBA" id="ARBA00023125"/>
    </source>
</evidence>
<keyword evidence="2" id="KW-0238">DNA-binding</keyword>
<dbReference type="InterPro" id="IPR018062">
    <property type="entry name" value="HTH_AraC-typ_CS"/>
</dbReference>
<dbReference type="EMBL" id="LMTZ01000054">
    <property type="protein sequence ID" value="KST68662.1"/>
    <property type="molecule type" value="Genomic_DNA"/>
</dbReference>
<organism evidence="6 7">
    <name type="scientific">Mastigocoleus testarum BC008</name>
    <dbReference type="NCBI Taxonomy" id="371196"/>
    <lineage>
        <taxon>Bacteria</taxon>
        <taxon>Bacillati</taxon>
        <taxon>Cyanobacteriota</taxon>
        <taxon>Cyanophyceae</taxon>
        <taxon>Nostocales</taxon>
        <taxon>Hapalosiphonaceae</taxon>
        <taxon>Mastigocoleus</taxon>
    </lineage>
</organism>
<dbReference type="Pfam" id="PF12833">
    <property type="entry name" value="HTH_18"/>
    <property type="match status" value="1"/>
</dbReference>
<evidence type="ECO:0000256" key="3">
    <source>
        <dbReference type="ARBA" id="ARBA00023163"/>
    </source>
</evidence>
<evidence type="ECO:0000313" key="7">
    <source>
        <dbReference type="Proteomes" id="UP000053372"/>
    </source>
</evidence>
<dbReference type="PANTHER" id="PTHR43280:SF32">
    <property type="entry name" value="TRANSCRIPTIONAL REGULATORY PROTEIN"/>
    <property type="match status" value="1"/>
</dbReference>
<sequence length="289" mass="33500">MSHIGIPSPKILALSLFCTGKPYIEISKFVCSQKSLNDYLQLCGFKLLFIEDGKGWQFFGHRKIYVKQGDLFLIPPGEIYRMDGLENTKSWIVVFEADPLNLNSIDEDLLLLSFLQPKSNYILHIHVVPKKSSRLIIRLHELKDELCSKRQGFERSVDALLSLLLIDALRISDSRLKKISFQSKQLLKKVFQFIEANYSNHVGLLDVAKEVNLSPGYLTELVRLNTGKAVFSWIIERRMAEARHLLFITNRPVYQIAEGLGYLYVSHFIRQFRQYHGITPQAWRHRHVN</sequence>
<evidence type="ECO:0000313" key="6">
    <source>
        <dbReference type="EMBL" id="KST68662.1"/>
    </source>
</evidence>
<dbReference type="PROSITE" id="PS01124">
    <property type="entry name" value="HTH_ARAC_FAMILY_2"/>
    <property type="match status" value="1"/>
</dbReference>
<evidence type="ECO:0000256" key="1">
    <source>
        <dbReference type="ARBA" id="ARBA00023015"/>
    </source>
</evidence>
<dbReference type="InterPro" id="IPR037923">
    <property type="entry name" value="HTH-like"/>
</dbReference>
<reference evidence="6 7" key="1">
    <citation type="journal article" date="2015" name="Genome Announc.">
        <title>Draft Genome of the Euendolithic (true boring) Cyanobacterium Mastigocoleus testarum strain BC008.</title>
        <authorList>
            <person name="Guida B.S."/>
            <person name="Garcia-Pichel F."/>
        </authorList>
    </citation>
    <scope>NUCLEOTIDE SEQUENCE [LARGE SCALE GENOMIC DNA]</scope>
    <source>
        <strain evidence="6 7">BC008</strain>
    </source>
</reference>
<dbReference type="Pfam" id="PF02311">
    <property type="entry name" value="AraC_binding"/>
    <property type="match status" value="1"/>
</dbReference>
<dbReference type="InterPro" id="IPR009057">
    <property type="entry name" value="Homeodomain-like_sf"/>
</dbReference>
<dbReference type="SUPFAM" id="SSF46689">
    <property type="entry name" value="Homeodomain-like"/>
    <property type="match status" value="1"/>
</dbReference>
<dbReference type="GO" id="GO:0003700">
    <property type="term" value="F:DNA-binding transcription factor activity"/>
    <property type="evidence" value="ECO:0007669"/>
    <property type="project" value="InterPro"/>
</dbReference>
<accession>A0A0V7ZWQ6</accession>
<gene>
    <name evidence="5" type="ORF">BC008_01210</name>
    <name evidence="6" type="ORF">BC008_01515</name>
</gene>
<dbReference type="InterPro" id="IPR003313">
    <property type="entry name" value="AraC-bd"/>
</dbReference>
<name>A0A0V7ZWQ6_9CYAN</name>
<dbReference type="InterPro" id="IPR018060">
    <property type="entry name" value="HTH_AraC"/>
</dbReference>
<proteinExistence type="predicted"/>
<keyword evidence="1" id="KW-0805">Transcription regulation</keyword>
<dbReference type="SUPFAM" id="SSF51215">
    <property type="entry name" value="Regulatory protein AraC"/>
    <property type="match status" value="1"/>
</dbReference>
<comment type="caution">
    <text evidence="6">The sequence shown here is derived from an EMBL/GenBank/DDBJ whole genome shotgun (WGS) entry which is preliminary data.</text>
</comment>
<dbReference type="PANTHER" id="PTHR43280">
    <property type="entry name" value="ARAC-FAMILY TRANSCRIPTIONAL REGULATOR"/>
    <property type="match status" value="1"/>
</dbReference>
<dbReference type="EMBL" id="LMTZ01000059">
    <property type="protein sequence ID" value="KST68515.1"/>
    <property type="molecule type" value="Genomic_DNA"/>
</dbReference>
<dbReference type="SMART" id="SM00342">
    <property type="entry name" value="HTH_ARAC"/>
    <property type="match status" value="1"/>
</dbReference>
<keyword evidence="3" id="KW-0804">Transcription</keyword>
<feature type="domain" description="HTH araC/xylS-type" evidence="4">
    <location>
        <begin position="188"/>
        <end position="286"/>
    </location>
</feature>
<evidence type="ECO:0000313" key="5">
    <source>
        <dbReference type="EMBL" id="KST68515.1"/>
    </source>
</evidence>
<protein>
    <recommendedName>
        <fullName evidence="4">HTH araC/xylS-type domain-containing protein</fullName>
    </recommendedName>
</protein>
<dbReference type="Gene3D" id="1.10.10.60">
    <property type="entry name" value="Homeodomain-like"/>
    <property type="match status" value="1"/>
</dbReference>
<dbReference type="AlphaFoldDB" id="A0A0V7ZWQ6"/>
<keyword evidence="7" id="KW-1185">Reference proteome</keyword>